<comment type="similarity">
    <text evidence="1">Belongs to the 'GDXG' lipolytic enzyme family.</text>
</comment>
<evidence type="ECO:0000313" key="4">
    <source>
        <dbReference type="Proteomes" id="UP000886595"/>
    </source>
</evidence>
<proteinExistence type="inferred from homology"/>
<dbReference type="Pfam" id="PF07859">
    <property type="entry name" value="Abhydrolase_3"/>
    <property type="match status" value="1"/>
</dbReference>
<dbReference type="InterPro" id="IPR050466">
    <property type="entry name" value="Carboxylest/Gibb_receptor"/>
</dbReference>
<keyword evidence="4" id="KW-1185">Reference proteome</keyword>
<reference evidence="3 4" key="1">
    <citation type="submission" date="2020-02" db="EMBL/GenBank/DDBJ databases">
        <authorList>
            <person name="Ma Q."/>
            <person name="Huang Y."/>
            <person name="Song X."/>
            <person name="Pei D."/>
        </authorList>
    </citation>
    <scope>NUCLEOTIDE SEQUENCE [LARGE SCALE GENOMIC DNA]</scope>
    <source>
        <strain evidence="3">Sxm20200214</strain>
        <tissue evidence="3">Leaf</tissue>
    </source>
</reference>
<dbReference type="EMBL" id="JAAMPC010000003">
    <property type="protein sequence ID" value="KAG2322227.1"/>
    <property type="molecule type" value="Genomic_DNA"/>
</dbReference>
<evidence type="ECO:0000256" key="1">
    <source>
        <dbReference type="ARBA" id="ARBA00010515"/>
    </source>
</evidence>
<organism evidence="3 4">
    <name type="scientific">Brassica carinata</name>
    <name type="common">Ethiopian mustard</name>
    <name type="synonym">Abyssinian cabbage</name>
    <dbReference type="NCBI Taxonomy" id="52824"/>
    <lineage>
        <taxon>Eukaryota</taxon>
        <taxon>Viridiplantae</taxon>
        <taxon>Streptophyta</taxon>
        <taxon>Embryophyta</taxon>
        <taxon>Tracheophyta</taxon>
        <taxon>Spermatophyta</taxon>
        <taxon>Magnoliopsida</taxon>
        <taxon>eudicotyledons</taxon>
        <taxon>Gunneridae</taxon>
        <taxon>Pentapetalae</taxon>
        <taxon>rosids</taxon>
        <taxon>malvids</taxon>
        <taxon>Brassicales</taxon>
        <taxon>Brassicaceae</taxon>
        <taxon>Brassiceae</taxon>
        <taxon>Brassica</taxon>
    </lineage>
</organism>
<dbReference type="InterPro" id="IPR029058">
    <property type="entry name" value="AB_hydrolase_fold"/>
</dbReference>
<protein>
    <recommendedName>
        <fullName evidence="2">Alpha/beta hydrolase fold-3 domain-containing protein</fullName>
    </recommendedName>
</protein>
<dbReference type="PANTHER" id="PTHR23024">
    <property type="entry name" value="ARYLACETAMIDE DEACETYLASE"/>
    <property type="match status" value="1"/>
</dbReference>
<feature type="domain" description="Alpha/beta hydrolase fold-3" evidence="2">
    <location>
        <begin position="88"/>
        <end position="301"/>
    </location>
</feature>
<name>A0A8X8B5P1_BRACI</name>
<evidence type="ECO:0000259" key="2">
    <source>
        <dbReference type="Pfam" id="PF07859"/>
    </source>
</evidence>
<dbReference type="AlphaFoldDB" id="A0A8X8B5P1"/>
<dbReference type="Proteomes" id="UP000886595">
    <property type="component" value="Unassembled WGS sequence"/>
</dbReference>
<dbReference type="PANTHER" id="PTHR23024:SF409">
    <property type="entry name" value="CARBOXYLESTERASE 6-RELATED"/>
    <property type="match status" value="1"/>
</dbReference>
<evidence type="ECO:0000313" key="3">
    <source>
        <dbReference type="EMBL" id="KAG2322227.1"/>
    </source>
</evidence>
<dbReference type="GO" id="GO:0016787">
    <property type="term" value="F:hydrolase activity"/>
    <property type="evidence" value="ECO:0007669"/>
    <property type="project" value="InterPro"/>
</dbReference>
<gene>
    <name evidence="3" type="ORF">Bca52824_015440</name>
</gene>
<dbReference type="InterPro" id="IPR013094">
    <property type="entry name" value="AB_hydrolase_3"/>
</dbReference>
<dbReference type="Gene3D" id="3.40.50.1820">
    <property type="entry name" value="alpha/beta hydrolase"/>
    <property type="match status" value="1"/>
</dbReference>
<comment type="caution">
    <text evidence="3">The sequence shown here is derived from an EMBL/GenBank/DDBJ whole genome shotgun (WGS) entry which is preliminary data.</text>
</comment>
<sequence length="330" mass="36506">MGATTLTHVMTINPNNTNIHGPVVDEVEGLIRVYKDGHVERSQLVPCVGPSLPLELGVACSDVYIDKLTNVWARLYIPIDTNSKPPLLVYFHGGGFCVGSASWSCYHEFLARLSASSRCMVMSVNYRLAPENPLPAAYEDGVNAILWLRKRIHDSLWAKLCDLSRIFLVGDSAGGNIAHHVAARLAAAADDLKPLRIEGTVLIQPFFGGEARTESELRVENNAKSSVLTLAASDAWWRLALPRGANREHRYCKPVKKMVVTRTLVCVAEMDVLMDREMEMCDGNEEVIKRVVYKGVGHAFQILGKSQLAQTATDEMLCHIDSFIHHCDPL</sequence>
<accession>A0A8X8B5P1</accession>
<dbReference type="OrthoDB" id="408631at2759"/>
<dbReference type="SUPFAM" id="SSF53474">
    <property type="entry name" value="alpha/beta-Hydrolases"/>
    <property type="match status" value="1"/>
</dbReference>